<keyword evidence="2" id="KW-1185">Reference proteome</keyword>
<dbReference type="InterPro" id="IPR044924">
    <property type="entry name" value="HAD-SF_hydro_IA_REG-2-like_cap"/>
</dbReference>
<dbReference type="GO" id="GO:0016787">
    <property type="term" value="F:hydrolase activity"/>
    <property type="evidence" value="ECO:0007669"/>
    <property type="project" value="UniProtKB-KW"/>
</dbReference>
<reference evidence="1 2" key="1">
    <citation type="submission" date="2016-10" db="EMBL/GenBank/DDBJ databases">
        <authorList>
            <person name="de Groot N.N."/>
        </authorList>
    </citation>
    <scope>NUCLEOTIDE SEQUENCE [LARGE SCALE GENOMIC DNA]</scope>
    <source>
        <strain evidence="1 2">DSM 21800</strain>
    </source>
</reference>
<dbReference type="NCBIfam" id="TIGR01549">
    <property type="entry name" value="HAD-SF-IA-v1"/>
    <property type="match status" value="1"/>
</dbReference>
<dbReference type="Gene3D" id="1.10.150.720">
    <property type="entry name" value="Haloacid dehalogenase-like hydrolase"/>
    <property type="match status" value="1"/>
</dbReference>
<name>A0A1H1R318_9ACTN</name>
<dbReference type="SFLD" id="SFLDG01129">
    <property type="entry name" value="C1.5:_HAD__Beta-PGM__Phosphata"/>
    <property type="match status" value="1"/>
</dbReference>
<dbReference type="PANTHER" id="PTHR46191">
    <property type="match status" value="1"/>
</dbReference>
<dbReference type="InterPro" id="IPR036412">
    <property type="entry name" value="HAD-like_sf"/>
</dbReference>
<proteinExistence type="predicted"/>
<evidence type="ECO:0000313" key="1">
    <source>
        <dbReference type="EMBL" id="SDS30020.1"/>
    </source>
</evidence>
<dbReference type="Gene3D" id="3.40.50.1000">
    <property type="entry name" value="HAD superfamily/HAD-like"/>
    <property type="match status" value="1"/>
</dbReference>
<dbReference type="InterPro" id="IPR023214">
    <property type="entry name" value="HAD_sf"/>
</dbReference>
<protein>
    <submittedName>
        <fullName evidence="1">Putative hydrolase of the HAD superfamily</fullName>
    </submittedName>
</protein>
<dbReference type="EMBL" id="LT629772">
    <property type="protein sequence ID" value="SDS30020.1"/>
    <property type="molecule type" value="Genomic_DNA"/>
</dbReference>
<evidence type="ECO:0000313" key="2">
    <source>
        <dbReference type="Proteomes" id="UP000199103"/>
    </source>
</evidence>
<keyword evidence="1" id="KW-0378">Hydrolase</keyword>
<dbReference type="AlphaFoldDB" id="A0A1H1R318"/>
<dbReference type="InterPro" id="IPR006439">
    <property type="entry name" value="HAD-SF_hydro_IA"/>
</dbReference>
<dbReference type="Pfam" id="PF00702">
    <property type="entry name" value="Hydrolase"/>
    <property type="match status" value="1"/>
</dbReference>
<dbReference type="RefSeq" id="WP_157683275.1">
    <property type="nucleotide sequence ID" value="NZ_LT629772.1"/>
</dbReference>
<accession>A0A1H1R318</accession>
<dbReference type="InterPro" id="IPR051828">
    <property type="entry name" value="HAD-like_hydrolase_domain"/>
</dbReference>
<dbReference type="Proteomes" id="UP000199103">
    <property type="component" value="Chromosome I"/>
</dbReference>
<dbReference type="STRING" id="630515.SAMN04489812_1487"/>
<gene>
    <name evidence="1" type="ORF">SAMN04489812_1487</name>
</gene>
<dbReference type="PANTHER" id="PTHR46191:SF2">
    <property type="entry name" value="HALOACID DEHALOGENASE-LIKE HYDROLASE DOMAIN-CONTAINING PROTEIN 3"/>
    <property type="match status" value="1"/>
</dbReference>
<dbReference type="SUPFAM" id="SSF56784">
    <property type="entry name" value="HAD-like"/>
    <property type="match status" value="1"/>
</dbReference>
<dbReference type="OrthoDB" id="3680851at2"/>
<organism evidence="1 2">
    <name type="scientific">Microlunatus soli</name>
    <dbReference type="NCBI Taxonomy" id="630515"/>
    <lineage>
        <taxon>Bacteria</taxon>
        <taxon>Bacillati</taxon>
        <taxon>Actinomycetota</taxon>
        <taxon>Actinomycetes</taxon>
        <taxon>Propionibacteriales</taxon>
        <taxon>Propionibacteriaceae</taxon>
        <taxon>Microlunatus</taxon>
    </lineage>
</organism>
<dbReference type="SFLD" id="SFLDS00003">
    <property type="entry name" value="Haloacid_Dehalogenase"/>
    <property type="match status" value="1"/>
</dbReference>
<sequence>MNRREVGRRVVFWDFDGTLARRDGMWAGALVDALALLGPTDVTADDLRPHLRGGFPWHRPEVVVGPLEATAWWRRLSARLIGAYRAVGVDPDTATAATALVGEQYYRLDAWQLIDGARPALQLVQAAGYTNVVLSNHGPELPELVTTLGLGDLIATVITSALVGAEKPNPMIFEHARTVSGAGADCWMIGDNPIADVAGAESVGIRAVLADGVYPDARGMTVLRAAEHVVGTGARGA</sequence>